<dbReference type="InterPro" id="IPR013324">
    <property type="entry name" value="RNA_pol_sigma_r3/r4-like"/>
</dbReference>
<protein>
    <submittedName>
        <fullName evidence="7">RNA polymerase sigma-70 factor</fullName>
    </submittedName>
</protein>
<dbReference type="InterPro" id="IPR039425">
    <property type="entry name" value="RNA_pol_sigma-70-like"/>
</dbReference>
<dbReference type="RefSeq" id="WP_157542088.1">
    <property type="nucleotide sequence ID" value="NZ_WQLA01000004.1"/>
</dbReference>
<dbReference type="Gene3D" id="1.10.1740.10">
    <property type="match status" value="1"/>
</dbReference>
<feature type="domain" description="RNA polymerase sigma factor 70 region 4 type 2" evidence="6">
    <location>
        <begin position="152"/>
        <end position="199"/>
    </location>
</feature>
<dbReference type="Gene3D" id="1.10.10.10">
    <property type="entry name" value="Winged helix-like DNA-binding domain superfamily/Winged helix DNA-binding domain"/>
    <property type="match status" value="1"/>
</dbReference>
<feature type="domain" description="RNA polymerase sigma-70 region 2" evidence="5">
    <location>
        <begin position="51"/>
        <end position="116"/>
    </location>
</feature>
<dbReference type="GO" id="GO:0006352">
    <property type="term" value="P:DNA-templated transcription initiation"/>
    <property type="evidence" value="ECO:0007669"/>
    <property type="project" value="InterPro"/>
</dbReference>
<comment type="similarity">
    <text evidence="1">Belongs to the sigma-70 factor family. ECF subfamily.</text>
</comment>
<accession>A0A6I4I9G4</accession>
<name>A0A6I4I9G4_9SPHI</name>
<dbReference type="EMBL" id="WQLA01000004">
    <property type="protein sequence ID" value="MVN91761.1"/>
    <property type="molecule type" value="Genomic_DNA"/>
</dbReference>
<keyword evidence="4" id="KW-0804">Transcription</keyword>
<dbReference type="OrthoDB" id="659577at2"/>
<dbReference type="GO" id="GO:0016987">
    <property type="term" value="F:sigma factor activity"/>
    <property type="evidence" value="ECO:0007669"/>
    <property type="project" value="UniProtKB-KW"/>
</dbReference>
<dbReference type="InterPro" id="IPR014327">
    <property type="entry name" value="RNA_pol_sigma70_bacteroid"/>
</dbReference>
<dbReference type="InterPro" id="IPR014284">
    <property type="entry name" value="RNA_pol_sigma-70_dom"/>
</dbReference>
<dbReference type="InterPro" id="IPR007627">
    <property type="entry name" value="RNA_pol_sigma70_r2"/>
</dbReference>
<proteinExistence type="inferred from homology"/>
<dbReference type="Pfam" id="PF08281">
    <property type="entry name" value="Sigma70_r4_2"/>
    <property type="match status" value="1"/>
</dbReference>
<evidence type="ECO:0000256" key="1">
    <source>
        <dbReference type="ARBA" id="ARBA00010641"/>
    </source>
</evidence>
<dbReference type="GO" id="GO:0003677">
    <property type="term" value="F:DNA binding"/>
    <property type="evidence" value="ECO:0007669"/>
    <property type="project" value="InterPro"/>
</dbReference>
<keyword evidence="3" id="KW-0731">Sigma factor</keyword>
<dbReference type="NCBIfam" id="TIGR02937">
    <property type="entry name" value="sigma70-ECF"/>
    <property type="match status" value="1"/>
</dbReference>
<organism evidence="7 8">
    <name type="scientific">Mucilaginibacter aquatilis</name>
    <dbReference type="NCBI Taxonomy" id="1517760"/>
    <lineage>
        <taxon>Bacteria</taxon>
        <taxon>Pseudomonadati</taxon>
        <taxon>Bacteroidota</taxon>
        <taxon>Sphingobacteriia</taxon>
        <taxon>Sphingobacteriales</taxon>
        <taxon>Sphingobacteriaceae</taxon>
        <taxon>Mucilaginibacter</taxon>
    </lineage>
</organism>
<evidence type="ECO:0000313" key="7">
    <source>
        <dbReference type="EMBL" id="MVN91761.1"/>
    </source>
</evidence>
<dbReference type="InterPro" id="IPR013249">
    <property type="entry name" value="RNA_pol_sigma70_r4_t2"/>
</dbReference>
<dbReference type="Proteomes" id="UP000434850">
    <property type="component" value="Unassembled WGS sequence"/>
</dbReference>
<keyword evidence="2" id="KW-0805">Transcription regulation</keyword>
<evidence type="ECO:0000259" key="6">
    <source>
        <dbReference type="Pfam" id="PF08281"/>
    </source>
</evidence>
<dbReference type="NCBIfam" id="TIGR02985">
    <property type="entry name" value="Sig70_bacteroi1"/>
    <property type="match status" value="1"/>
</dbReference>
<evidence type="ECO:0000256" key="3">
    <source>
        <dbReference type="ARBA" id="ARBA00023082"/>
    </source>
</evidence>
<keyword evidence="8" id="KW-1185">Reference proteome</keyword>
<gene>
    <name evidence="7" type="ORF">GO816_11545</name>
</gene>
<dbReference type="AlphaFoldDB" id="A0A6I4I9G4"/>
<dbReference type="InterPro" id="IPR036388">
    <property type="entry name" value="WH-like_DNA-bd_sf"/>
</dbReference>
<dbReference type="SUPFAM" id="SSF88946">
    <property type="entry name" value="Sigma2 domain of RNA polymerase sigma factors"/>
    <property type="match status" value="1"/>
</dbReference>
<evidence type="ECO:0000256" key="2">
    <source>
        <dbReference type="ARBA" id="ARBA00023015"/>
    </source>
</evidence>
<sequence length="232" mass="26917">MIVLKGPSWWIFARSVFENLNWIQQASHDSAAVDLITSFKQGDENAFKMVFEQNVGKMYAFAFKMLKSREQAEEIVHDAFLNAWNNRDKINASLPITPYIYTITKRLALNSLRQTASSQKAVDELWKQVDDSTNLTEEAILFNDLQRITETKVALLPAQQQQIFRMSREDGLSHDEIATKLNLSKNTVRNHLFLALKSLREHLNEPYIVFLLGFLKNIEKFSSFFHFPLVHH</sequence>
<evidence type="ECO:0000313" key="8">
    <source>
        <dbReference type="Proteomes" id="UP000434850"/>
    </source>
</evidence>
<evidence type="ECO:0000259" key="5">
    <source>
        <dbReference type="Pfam" id="PF04542"/>
    </source>
</evidence>
<dbReference type="SUPFAM" id="SSF88659">
    <property type="entry name" value="Sigma3 and sigma4 domains of RNA polymerase sigma factors"/>
    <property type="match status" value="1"/>
</dbReference>
<dbReference type="CDD" id="cd06171">
    <property type="entry name" value="Sigma70_r4"/>
    <property type="match status" value="1"/>
</dbReference>
<dbReference type="PANTHER" id="PTHR43133">
    <property type="entry name" value="RNA POLYMERASE ECF-TYPE SIGMA FACTO"/>
    <property type="match status" value="1"/>
</dbReference>
<evidence type="ECO:0000256" key="4">
    <source>
        <dbReference type="ARBA" id="ARBA00023163"/>
    </source>
</evidence>
<dbReference type="Pfam" id="PF04542">
    <property type="entry name" value="Sigma70_r2"/>
    <property type="match status" value="1"/>
</dbReference>
<dbReference type="InterPro" id="IPR013325">
    <property type="entry name" value="RNA_pol_sigma_r2"/>
</dbReference>
<reference evidence="7 8" key="1">
    <citation type="submission" date="2019-12" db="EMBL/GenBank/DDBJ databases">
        <title>Mucilaginibacter sp. HME9299 genome sequencing and assembly.</title>
        <authorList>
            <person name="Kang H."/>
            <person name="Kim H."/>
            <person name="Joh K."/>
        </authorList>
    </citation>
    <scope>NUCLEOTIDE SEQUENCE [LARGE SCALE GENOMIC DNA]</scope>
    <source>
        <strain evidence="7 8">HME9299</strain>
    </source>
</reference>
<comment type="caution">
    <text evidence="7">The sequence shown here is derived from an EMBL/GenBank/DDBJ whole genome shotgun (WGS) entry which is preliminary data.</text>
</comment>
<dbReference type="PANTHER" id="PTHR43133:SF46">
    <property type="entry name" value="RNA POLYMERASE SIGMA-70 FACTOR ECF SUBFAMILY"/>
    <property type="match status" value="1"/>
</dbReference>